<dbReference type="AlphaFoldDB" id="A0A443PQZ0"/>
<sequence>MDEDHKSSVFNDFPPFDFEGKKDWDPSELISFLRSAFRREDFAKAEEMLRLKEEKQKACERKLKVLEKELEGLRIRYAELEEKNKKAEADFQGLIVEIERKDTEKRERIASLETKLGAMEFRKLAVDHELEKHKRLCGKLEKQIARLEDDHRVSSERAQEKITRLEVEVEQEAQEKFVELKVENRRAENEIADYKKRCGELVVRILQLEEDNSNLRSRERGLLEKIRVEPKELLGNSCYGEKTKGESLGMVGHQNELVHAFADVGSSSQSPLRESAPPQTRAKPLVIGVPSESFGIADYEGPIITGKDHLRQVRQKLLFNEERSSYKKETPVRANSAKSREDVVVVSDDEMDIVAPPLSPNVGNSRFEETYRNMKGPALQKSLRGIHSDLQTAAEENASSSEENITLSFTPKRKHASKVIASDNEGEDEDDDDDKVPLSRLKMKKLAEVTDIKPFLSPVQRSGKSPTISSDDDSVEITPSRRRIIPLRECGETKCKGKKSYPSHSIGENLSSKTDNVAFETSEASYQTQQKAAPESHPEADEVEHVESDSEGESLGGFIVQESDGSESKGSFADSSEDEAENRKELKQLLEGIRRKKDTSKWEYEADLLSSFSQEPVLCMKAVCALYRQQTSDEKSMKGSLYANNRGFSKFDALKGSLLAEFLTDGDPHGPLKKSVEELEKHDPKALEYCSRLASHYSKQLFEIYKNKEDPYFLPC</sequence>
<feature type="coiled-coil region" evidence="1">
    <location>
        <begin position="42"/>
        <end position="97"/>
    </location>
</feature>
<keyword evidence="1" id="KW-0175">Coiled coil</keyword>
<dbReference type="PANTHER" id="PTHR34380">
    <property type="entry name" value="BNAA03G12380D PROTEIN"/>
    <property type="match status" value="1"/>
</dbReference>
<evidence type="ECO:0000256" key="1">
    <source>
        <dbReference type="SAM" id="Coils"/>
    </source>
</evidence>
<evidence type="ECO:0000313" key="4">
    <source>
        <dbReference type="Proteomes" id="UP000283530"/>
    </source>
</evidence>
<feature type="region of interest" description="Disordered" evidence="2">
    <location>
        <begin position="522"/>
        <end position="583"/>
    </location>
</feature>
<reference evidence="3 4" key="1">
    <citation type="journal article" date="2019" name="Nat. Plants">
        <title>Stout camphor tree genome fills gaps in understanding of flowering plant genome evolution.</title>
        <authorList>
            <person name="Chaw S.M."/>
            <person name="Liu Y.C."/>
            <person name="Wu Y.W."/>
            <person name="Wang H.Y."/>
            <person name="Lin C.I."/>
            <person name="Wu C.S."/>
            <person name="Ke H.M."/>
            <person name="Chang L.Y."/>
            <person name="Hsu C.Y."/>
            <person name="Yang H.T."/>
            <person name="Sudianto E."/>
            <person name="Hsu M.H."/>
            <person name="Wu K.P."/>
            <person name="Wang L.N."/>
            <person name="Leebens-Mack J.H."/>
            <person name="Tsai I.J."/>
        </authorList>
    </citation>
    <scope>NUCLEOTIDE SEQUENCE [LARGE SCALE GENOMIC DNA]</scope>
    <source>
        <strain evidence="4">cv. Chaw 1501</strain>
        <tissue evidence="3">Young leaves</tissue>
    </source>
</reference>
<feature type="coiled-coil region" evidence="1">
    <location>
        <begin position="130"/>
        <end position="225"/>
    </location>
</feature>
<dbReference type="EMBL" id="QPKB01000010">
    <property type="protein sequence ID" value="RWR93201.1"/>
    <property type="molecule type" value="Genomic_DNA"/>
</dbReference>
<dbReference type="STRING" id="337451.A0A443PQZ0"/>
<keyword evidence="4" id="KW-1185">Reference proteome</keyword>
<dbReference type="OrthoDB" id="1899721at2759"/>
<dbReference type="Proteomes" id="UP000283530">
    <property type="component" value="Unassembled WGS sequence"/>
</dbReference>
<evidence type="ECO:0000313" key="3">
    <source>
        <dbReference type="EMBL" id="RWR93201.1"/>
    </source>
</evidence>
<feature type="compositionally biased region" description="Basic and acidic residues" evidence="2">
    <location>
        <begin position="534"/>
        <end position="548"/>
    </location>
</feature>
<name>A0A443PQZ0_9MAGN</name>
<evidence type="ECO:0000256" key="2">
    <source>
        <dbReference type="SAM" id="MobiDB-lite"/>
    </source>
</evidence>
<feature type="compositionally biased region" description="Acidic residues" evidence="2">
    <location>
        <begin position="424"/>
        <end position="434"/>
    </location>
</feature>
<feature type="compositionally biased region" description="Polar residues" evidence="2">
    <location>
        <begin position="522"/>
        <end position="531"/>
    </location>
</feature>
<accession>A0A443PQZ0</accession>
<feature type="region of interest" description="Disordered" evidence="2">
    <location>
        <begin position="393"/>
        <end position="436"/>
    </location>
</feature>
<feature type="compositionally biased region" description="Polar residues" evidence="2">
    <location>
        <begin position="459"/>
        <end position="469"/>
    </location>
</feature>
<protein>
    <submittedName>
        <fullName evidence="3">Protein IWS1 A isoform X2</fullName>
    </submittedName>
</protein>
<gene>
    <name evidence="3" type="ORF">CKAN_02243800</name>
</gene>
<dbReference type="PANTHER" id="PTHR34380:SF1">
    <property type="entry name" value="OS01G0221300 PROTEIN"/>
    <property type="match status" value="1"/>
</dbReference>
<organism evidence="3 4">
    <name type="scientific">Cinnamomum micranthum f. kanehirae</name>
    <dbReference type="NCBI Taxonomy" id="337451"/>
    <lineage>
        <taxon>Eukaryota</taxon>
        <taxon>Viridiplantae</taxon>
        <taxon>Streptophyta</taxon>
        <taxon>Embryophyta</taxon>
        <taxon>Tracheophyta</taxon>
        <taxon>Spermatophyta</taxon>
        <taxon>Magnoliopsida</taxon>
        <taxon>Magnoliidae</taxon>
        <taxon>Laurales</taxon>
        <taxon>Lauraceae</taxon>
        <taxon>Cinnamomum</taxon>
    </lineage>
</organism>
<proteinExistence type="predicted"/>
<feature type="compositionally biased region" description="Low complexity" evidence="2">
    <location>
        <begin position="393"/>
        <end position="404"/>
    </location>
</feature>
<comment type="caution">
    <text evidence="3">The sequence shown here is derived from an EMBL/GenBank/DDBJ whole genome shotgun (WGS) entry which is preliminary data.</text>
</comment>
<feature type="region of interest" description="Disordered" evidence="2">
    <location>
        <begin position="457"/>
        <end position="489"/>
    </location>
</feature>